<evidence type="ECO:0000259" key="8">
    <source>
        <dbReference type="PROSITE" id="PS51296"/>
    </source>
</evidence>
<dbReference type="SUPFAM" id="SSF50022">
    <property type="entry name" value="ISP domain"/>
    <property type="match status" value="1"/>
</dbReference>
<feature type="domain" description="Rieske" evidence="8">
    <location>
        <begin position="52"/>
        <end position="162"/>
    </location>
</feature>
<dbReference type="InterPro" id="IPR036922">
    <property type="entry name" value="Rieske_2Fe-2S_sf"/>
</dbReference>
<reference evidence="9 10" key="1">
    <citation type="submission" date="2018-05" db="EMBL/GenBank/DDBJ databases">
        <title>Genomic Encyclopedia of Type Strains, Phase IV (KMG-V): Genome sequencing to study the core and pangenomes of soil and plant-associated prokaryotes.</title>
        <authorList>
            <person name="Whitman W."/>
        </authorList>
    </citation>
    <scope>NUCLEOTIDE SEQUENCE [LARGE SCALE GENOMIC DNA]</scope>
    <source>
        <strain evidence="9 10">SCZa-39</strain>
    </source>
</reference>
<evidence type="ECO:0000313" key="10">
    <source>
        <dbReference type="Proteomes" id="UP000245712"/>
    </source>
</evidence>
<comment type="similarity">
    <text evidence="2">Belongs to the bacterial ring-hydroxylating dioxygenase alpha subunit family.</text>
</comment>
<organism evidence="9 10">
    <name type="scientific">Paraburkholderia unamae</name>
    <dbReference type="NCBI Taxonomy" id="219649"/>
    <lineage>
        <taxon>Bacteria</taxon>
        <taxon>Pseudomonadati</taxon>
        <taxon>Pseudomonadota</taxon>
        <taxon>Betaproteobacteria</taxon>
        <taxon>Burkholderiales</taxon>
        <taxon>Burkholderiaceae</taxon>
        <taxon>Paraburkholderia</taxon>
    </lineage>
</organism>
<name>A0ABX5KDU5_9BURK</name>
<dbReference type="PRINTS" id="PR00090">
    <property type="entry name" value="RNGDIOXGNASE"/>
</dbReference>
<accession>A0ABX5KDU5</accession>
<evidence type="ECO:0000313" key="9">
    <source>
        <dbReference type="EMBL" id="PVX75191.1"/>
    </source>
</evidence>
<keyword evidence="6" id="KW-0408">Iron</keyword>
<comment type="caution">
    <text evidence="9">The sequence shown here is derived from an EMBL/GenBank/DDBJ whole genome shotgun (WGS) entry which is preliminary data.</text>
</comment>
<dbReference type="CDD" id="cd00680">
    <property type="entry name" value="RHO_alpha_C"/>
    <property type="match status" value="1"/>
</dbReference>
<keyword evidence="3" id="KW-0001">2Fe-2S</keyword>
<keyword evidence="5" id="KW-0560">Oxidoreductase</keyword>
<evidence type="ECO:0000256" key="1">
    <source>
        <dbReference type="ARBA" id="ARBA00001962"/>
    </source>
</evidence>
<dbReference type="Proteomes" id="UP000245712">
    <property type="component" value="Unassembled WGS sequence"/>
</dbReference>
<dbReference type="PROSITE" id="PS51296">
    <property type="entry name" value="RIESKE"/>
    <property type="match status" value="1"/>
</dbReference>
<keyword evidence="7" id="KW-0411">Iron-sulfur</keyword>
<dbReference type="PANTHER" id="PTHR43756:SF5">
    <property type="entry name" value="CHOLINE MONOOXYGENASE, CHLOROPLASTIC"/>
    <property type="match status" value="1"/>
</dbReference>
<proteinExistence type="inferred from homology"/>
<dbReference type="InterPro" id="IPR001663">
    <property type="entry name" value="Rng_hydr_dOase-A"/>
</dbReference>
<dbReference type="PANTHER" id="PTHR43756">
    <property type="entry name" value="CHOLINE MONOOXYGENASE, CHLOROPLASTIC"/>
    <property type="match status" value="1"/>
</dbReference>
<dbReference type="CDD" id="cd03469">
    <property type="entry name" value="Rieske_RO_Alpha_N"/>
    <property type="match status" value="1"/>
</dbReference>
<keyword evidence="10" id="KW-1185">Reference proteome</keyword>
<dbReference type="RefSeq" id="WP_244314995.1">
    <property type="nucleotide sequence ID" value="NZ_QEOB01000018.1"/>
</dbReference>
<evidence type="ECO:0000256" key="4">
    <source>
        <dbReference type="ARBA" id="ARBA00022723"/>
    </source>
</evidence>
<evidence type="ECO:0000256" key="2">
    <source>
        <dbReference type="ARBA" id="ARBA00008751"/>
    </source>
</evidence>
<evidence type="ECO:0000256" key="5">
    <source>
        <dbReference type="ARBA" id="ARBA00023002"/>
    </source>
</evidence>
<protein>
    <submittedName>
        <fullName evidence="9">Phenylpropionate dioxygenase-like ring-hydroxylating dioxygenase large terminal subunit</fullName>
    </submittedName>
</protein>
<sequence>MSTTLLSPEVPAPAGTLTGRYPELGSGTIPVEPYISPDYYEREKEHIFKKTWLHVGRVEEIPKAGDYFVKDLAACDTSIIVVRNRQGEIRAMHNVCAHRMNEIVYDKCGNTRKFFCKFHGWAYDLDGNLTGVPDEKCFFGLDREQFGLARVACEVWQGFIFVNMDPNPSVSLADYMKPMFGDIEGYPFDKMTAGFGWQTVVNCNWKLALDAFQEAYHVAYVHGNSIADAIDKTENESMPPLDALCGEFHRRLSLAGNQKSVYGNPKAVTEGGAAAQAALSDAGQKRPIAAAALRAGIGSAKHAFPLDALPSGVNWTKSPNWLFDMNVIFPDFYVSLRPNYCQAYNFRPISHNQTLVDARVYYPEMTTPGGRFFLEYMKVALRDVLLEDFSTLERTQRAAETGAKKVMVLQDNELLVRHAFHVVERMLAQGAAAEAAARSAVAA</sequence>
<dbReference type="InterPro" id="IPR015879">
    <property type="entry name" value="Ring_hydroxy_dOase_asu_C_dom"/>
</dbReference>
<dbReference type="InterPro" id="IPR017941">
    <property type="entry name" value="Rieske_2Fe-2S"/>
</dbReference>
<dbReference type="EMBL" id="QEOB01000018">
    <property type="protein sequence ID" value="PVX75191.1"/>
    <property type="molecule type" value="Genomic_DNA"/>
</dbReference>
<dbReference type="Pfam" id="PF00848">
    <property type="entry name" value="Ring_hydroxyl_A"/>
    <property type="match status" value="1"/>
</dbReference>
<dbReference type="Gene3D" id="3.90.380.10">
    <property type="entry name" value="Naphthalene 1,2-dioxygenase Alpha Subunit, Chain A, domain 1"/>
    <property type="match status" value="1"/>
</dbReference>
<evidence type="ECO:0000256" key="3">
    <source>
        <dbReference type="ARBA" id="ARBA00022714"/>
    </source>
</evidence>
<gene>
    <name evidence="9" type="ORF">C7402_118123</name>
</gene>
<dbReference type="Gene3D" id="2.102.10.10">
    <property type="entry name" value="Rieske [2Fe-2S] iron-sulphur domain"/>
    <property type="match status" value="1"/>
</dbReference>
<keyword evidence="4" id="KW-0479">Metal-binding</keyword>
<evidence type="ECO:0000256" key="7">
    <source>
        <dbReference type="ARBA" id="ARBA00023014"/>
    </source>
</evidence>
<dbReference type="SUPFAM" id="SSF55961">
    <property type="entry name" value="Bet v1-like"/>
    <property type="match status" value="1"/>
</dbReference>
<dbReference type="Pfam" id="PF00355">
    <property type="entry name" value="Rieske"/>
    <property type="match status" value="1"/>
</dbReference>
<evidence type="ECO:0000256" key="6">
    <source>
        <dbReference type="ARBA" id="ARBA00023004"/>
    </source>
</evidence>
<comment type="cofactor">
    <cofactor evidence="1">
        <name>Fe cation</name>
        <dbReference type="ChEBI" id="CHEBI:24875"/>
    </cofactor>
</comment>